<keyword evidence="2" id="KW-0238">DNA-binding</keyword>
<dbReference type="GO" id="GO:0006524">
    <property type="term" value="P:alanine catabolic process"/>
    <property type="evidence" value="ECO:0007669"/>
    <property type="project" value="TreeGrafter"/>
</dbReference>
<evidence type="ECO:0000256" key="3">
    <source>
        <dbReference type="ARBA" id="ARBA00023159"/>
    </source>
</evidence>
<sequence length="159" mass="17569">MTLDCISLTILKILQEKARIPNVEVARRVNMAPSAVLERIRKLENQGYINGYEVILNPEKFARSLIAFVDMALDDPSRLDDAGQRLAAIDEVQEVHFLSGNTGFRIKVRVEDTASLTEFLAHTLGSLKGLRPVATSVALSTYKETSQIPLSAKECDPCP</sequence>
<dbReference type="InterPro" id="IPR011991">
    <property type="entry name" value="ArsR-like_HTH"/>
</dbReference>
<dbReference type="GO" id="GO:0006355">
    <property type="term" value="P:regulation of DNA-templated transcription"/>
    <property type="evidence" value="ECO:0007669"/>
    <property type="project" value="UniProtKB-ARBA"/>
</dbReference>
<evidence type="ECO:0000256" key="4">
    <source>
        <dbReference type="ARBA" id="ARBA00023163"/>
    </source>
</evidence>
<dbReference type="InterPro" id="IPR000485">
    <property type="entry name" value="AsnC-type_HTH_dom"/>
</dbReference>
<evidence type="ECO:0000313" key="7">
    <source>
        <dbReference type="Proteomes" id="UP000198870"/>
    </source>
</evidence>
<dbReference type="PANTHER" id="PTHR30154:SF0">
    <property type="entry name" value="LEUCINE-RESPONSIVE REGULATORY PROTEIN"/>
    <property type="match status" value="1"/>
</dbReference>
<dbReference type="Pfam" id="PF13412">
    <property type="entry name" value="HTH_24"/>
    <property type="match status" value="1"/>
</dbReference>
<feature type="domain" description="HTH asnC-type" evidence="5">
    <location>
        <begin position="3"/>
        <end position="64"/>
    </location>
</feature>
<keyword evidence="4" id="KW-0804">Transcription</keyword>
<dbReference type="PROSITE" id="PS50956">
    <property type="entry name" value="HTH_ASNC_2"/>
    <property type="match status" value="1"/>
</dbReference>
<evidence type="ECO:0000313" key="6">
    <source>
        <dbReference type="EMBL" id="SCY71701.1"/>
    </source>
</evidence>
<dbReference type="AlphaFoldDB" id="A0A1G5I7H9"/>
<dbReference type="SMART" id="SM00344">
    <property type="entry name" value="HTH_ASNC"/>
    <property type="match status" value="1"/>
</dbReference>
<dbReference type="GO" id="GO:0005829">
    <property type="term" value="C:cytosol"/>
    <property type="evidence" value="ECO:0007669"/>
    <property type="project" value="TreeGrafter"/>
</dbReference>
<evidence type="ECO:0000259" key="5">
    <source>
        <dbReference type="PROSITE" id="PS50956"/>
    </source>
</evidence>
<dbReference type="InterPro" id="IPR036388">
    <property type="entry name" value="WH-like_DNA-bd_sf"/>
</dbReference>
<proteinExistence type="predicted"/>
<keyword evidence="7" id="KW-1185">Reference proteome</keyword>
<dbReference type="Proteomes" id="UP000198870">
    <property type="component" value="Unassembled WGS sequence"/>
</dbReference>
<dbReference type="InterPro" id="IPR011008">
    <property type="entry name" value="Dimeric_a/b-barrel"/>
</dbReference>
<dbReference type="InterPro" id="IPR019888">
    <property type="entry name" value="Tscrpt_reg_AsnC-like"/>
</dbReference>
<dbReference type="InterPro" id="IPR036390">
    <property type="entry name" value="WH_DNA-bd_sf"/>
</dbReference>
<organism evidence="6 7">
    <name type="scientific">Desulfoluna spongiiphila</name>
    <dbReference type="NCBI Taxonomy" id="419481"/>
    <lineage>
        <taxon>Bacteria</taxon>
        <taxon>Pseudomonadati</taxon>
        <taxon>Thermodesulfobacteriota</taxon>
        <taxon>Desulfobacteria</taxon>
        <taxon>Desulfobacterales</taxon>
        <taxon>Desulfolunaceae</taxon>
        <taxon>Desulfoluna</taxon>
    </lineage>
</organism>
<dbReference type="InterPro" id="IPR019887">
    <property type="entry name" value="Tscrpt_reg_AsnC/Lrp_C"/>
</dbReference>
<evidence type="ECO:0000256" key="2">
    <source>
        <dbReference type="ARBA" id="ARBA00023125"/>
    </source>
</evidence>
<dbReference type="GO" id="GO:0043565">
    <property type="term" value="F:sequence-specific DNA binding"/>
    <property type="evidence" value="ECO:0007669"/>
    <property type="project" value="InterPro"/>
</dbReference>
<reference evidence="6 7" key="1">
    <citation type="submission" date="2016-10" db="EMBL/GenBank/DDBJ databases">
        <authorList>
            <person name="de Groot N.N."/>
        </authorList>
    </citation>
    <scope>NUCLEOTIDE SEQUENCE [LARGE SCALE GENOMIC DNA]</scope>
    <source>
        <strain evidence="6 7">AA1</strain>
    </source>
</reference>
<dbReference type="STRING" id="419481.SAMN05216233_1188"/>
<evidence type="ECO:0000256" key="1">
    <source>
        <dbReference type="ARBA" id="ARBA00023015"/>
    </source>
</evidence>
<dbReference type="GO" id="GO:0043201">
    <property type="term" value="P:response to L-leucine"/>
    <property type="evidence" value="ECO:0007669"/>
    <property type="project" value="TreeGrafter"/>
</dbReference>
<dbReference type="SUPFAM" id="SSF54909">
    <property type="entry name" value="Dimeric alpha+beta barrel"/>
    <property type="match status" value="1"/>
</dbReference>
<dbReference type="PANTHER" id="PTHR30154">
    <property type="entry name" value="LEUCINE-RESPONSIVE REGULATORY PROTEIN"/>
    <property type="match status" value="1"/>
</dbReference>
<dbReference type="SUPFAM" id="SSF46785">
    <property type="entry name" value="Winged helix' DNA-binding domain"/>
    <property type="match status" value="1"/>
</dbReference>
<dbReference type="Pfam" id="PF01037">
    <property type="entry name" value="AsnC_trans_reg"/>
    <property type="match status" value="1"/>
</dbReference>
<keyword evidence="3" id="KW-0010">Activator</keyword>
<dbReference type="Gene3D" id="3.30.70.920">
    <property type="match status" value="1"/>
</dbReference>
<dbReference type="OrthoDB" id="9800326at2"/>
<gene>
    <name evidence="6" type="ORF">SAMN05216233_1188</name>
</gene>
<accession>A0A1G5I7H9</accession>
<protein>
    <submittedName>
        <fullName evidence="6">Transcriptional regulator, AsnC family</fullName>
    </submittedName>
</protein>
<dbReference type="EMBL" id="FMUX01000018">
    <property type="protein sequence ID" value="SCY71701.1"/>
    <property type="molecule type" value="Genomic_DNA"/>
</dbReference>
<dbReference type="Gene3D" id="1.10.10.10">
    <property type="entry name" value="Winged helix-like DNA-binding domain superfamily/Winged helix DNA-binding domain"/>
    <property type="match status" value="1"/>
</dbReference>
<dbReference type="PRINTS" id="PR00033">
    <property type="entry name" value="HTHASNC"/>
</dbReference>
<dbReference type="RefSeq" id="WP_092213372.1">
    <property type="nucleotide sequence ID" value="NZ_FMUX01000018.1"/>
</dbReference>
<keyword evidence="1" id="KW-0805">Transcription regulation</keyword>
<name>A0A1G5I7H9_9BACT</name>
<dbReference type="CDD" id="cd00090">
    <property type="entry name" value="HTH_ARSR"/>
    <property type="match status" value="1"/>
</dbReference>